<dbReference type="STRING" id="561365.SAMN05660866_03133"/>
<organism evidence="2 3">
    <name type="scientific">Maribacter arcticus</name>
    <dbReference type="NCBI Taxonomy" id="561365"/>
    <lineage>
        <taxon>Bacteria</taxon>
        <taxon>Pseudomonadati</taxon>
        <taxon>Bacteroidota</taxon>
        <taxon>Flavobacteriia</taxon>
        <taxon>Flavobacteriales</taxon>
        <taxon>Flavobacteriaceae</taxon>
        <taxon>Maribacter</taxon>
    </lineage>
</organism>
<dbReference type="EMBL" id="FUYL01000010">
    <property type="protein sequence ID" value="SKB75454.1"/>
    <property type="molecule type" value="Genomic_DNA"/>
</dbReference>
<sequence>MKLPLFFIFGLMNLVALAQTEEEIQVKQNIIEFFDAFHAKDSIAMKKTVYPSILLQTIGVNNEGKSVLKTENFNDLVKSIISIPDSTNFQERIKSYSIQTDGNMANAWTPYEFWINNEFHHCGVNSFQLFREENKWKIIYLIDTRRKSDCSALSE</sequence>
<feature type="signal peptide" evidence="1">
    <location>
        <begin position="1"/>
        <end position="18"/>
    </location>
</feature>
<proteinExistence type="predicted"/>
<dbReference type="Gene3D" id="3.10.450.50">
    <property type="match status" value="1"/>
</dbReference>
<evidence type="ECO:0000256" key="1">
    <source>
        <dbReference type="SAM" id="SignalP"/>
    </source>
</evidence>
<feature type="chain" id="PRO_5010562937" description="Lumazine-binding" evidence="1">
    <location>
        <begin position="19"/>
        <end position="155"/>
    </location>
</feature>
<dbReference type="SUPFAM" id="SSF54427">
    <property type="entry name" value="NTF2-like"/>
    <property type="match status" value="1"/>
</dbReference>
<dbReference type="AlphaFoldDB" id="A0A1T5DUV5"/>
<evidence type="ECO:0000313" key="2">
    <source>
        <dbReference type="EMBL" id="SKB75454.1"/>
    </source>
</evidence>
<protein>
    <recommendedName>
        <fullName evidence="4">Lumazine-binding</fullName>
    </recommendedName>
</protein>
<keyword evidence="1" id="KW-0732">Signal</keyword>
<evidence type="ECO:0000313" key="3">
    <source>
        <dbReference type="Proteomes" id="UP000190339"/>
    </source>
</evidence>
<dbReference type="InterPro" id="IPR032710">
    <property type="entry name" value="NTF2-like_dom_sf"/>
</dbReference>
<dbReference type="Proteomes" id="UP000190339">
    <property type="component" value="Unassembled WGS sequence"/>
</dbReference>
<name>A0A1T5DUV5_9FLAO</name>
<dbReference type="RefSeq" id="WP_079513535.1">
    <property type="nucleotide sequence ID" value="NZ_FUYL01000010.1"/>
</dbReference>
<evidence type="ECO:0008006" key="4">
    <source>
        <dbReference type="Google" id="ProtNLM"/>
    </source>
</evidence>
<dbReference type="OrthoDB" id="117186at2"/>
<reference evidence="3" key="1">
    <citation type="submission" date="2017-02" db="EMBL/GenBank/DDBJ databases">
        <authorList>
            <person name="Varghese N."/>
            <person name="Submissions S."/>
        </authorList>
    </citation>
    <scope>NUCLEOTIDE SEQUENCE [LARGE SCALE GENOMIC DNA]</scope>
    <source>
        <strain evidence="3">DSM 23546</strain>
    </source>
</reference>
<accession>A0A1T5DUV5</accession>
<gene>
    <name evidence="2" type="ORF">SAMN05660866_03133</name>
</gene>
<keyword evidence="3" id="KW-1185">Reference proteome</keyword>